<proteinExistence type="predicted"/>
<protein>
    <submittedName>
        <fullName evidence="1">Uncharacterized protein</fullName>
    </submittedName>
</protein>
<dbReference type="AlphaFoldDB" id="A0A9P1IMP2"/>
<reference evidence="1" key="1">
    <citation type="submission" date="2022-11" db="EMBL/GenBank/DDBJ databases">
        <authorList>
            <person name="Kikuchi T."/>
        </authorList>
    </citation>
    <scope>NUCLEOTIDE SEQUENCE</scope>
    <source>
        <strain evidence="1">PS1010</strain>
    </source>
</reference>
<organism evidence="1 2">
    <name type="scientific">Caenorhabditis angaria</name>
    <dbReference type="NCBI Taxonomy" id="860376"/>
    <lineage>
        <taxon>Eukaryota</taxon>
        <taxon>Metazoa</taxon>
        <taxon>Ecdysozoa</taxon>
        <taxon>Nematoda</taxon>
        <taxon>Chromadorea</taxon>
        <taxon>Rhabditida</taxon>
        <taxon>Rhabditina</taxon>
        <taxon>Rhabditomorpha</taxon>
        <taxon>Rhabditoidea</taxon>
        <taxon>Rhabditidae</taxon>
        <taxon>Peloderinae</taxon>
        <taxon>Caenorhabditis</taxon>
    </lineage>
</organism>
<name>A0A9P1IMP2_9PELO</name>
<comment type="caution">
    <text evidence="1">The sequence shown here is derived from an EMBL/GenBank/DDBJ whole genome shotgun (WGS) entry which is preliminary data.</text>
</comment>
<evidence type="ECO:0000313" key="1">
    <source>
        <dbReference type="EMBL" id="CAI5447861.1"/>
    </source>
</evidence>
<sequence length="89" mass="10112">MILGSPWMNRKFLDHWGHQIQEFSRFGGLASLNLGIGTSSQRTKAKIFGKSEINDLETGSQTSISKKQLKMEDIVVLWITKTKTTFFGY</sequence>
<dbReference type="Proteomes" id="UP001152747">
    <property type="component" value="Unassembled WGS sequence"/>
</dbReference>
<evidence type="ECO:0000313" key="2">
    <source>
        <dbReference type="Proteomes" id="UP001152747"/>
    </source>
</evidence>
<dbReference type="EMBL" id="CANHGI010000004">
    <property type="protein sequence ID" value="CAI5447861.1"/>
    <property type="molecule type" value="Genomic_DNA"/>
</dbReference>
<accession>A0A9P1IMP2</accession>
<keyword evidence="2" id="KW-1185">Reference proteome</keyword>
<gene>
    <name evidence="1" type="ORF">CAMP_LOCUS10498</name>
</gene>